<evidence type="ECO:0008006" key="5">
    <source>
        <dbReference type="Google" id="ProtNLM"/>
    </source>
</evidence>
<feature type="region of interest" description="Disordered" evidence="1">
    <location>
        <begin position="149"/>
        <end position="170"/>
    </location>
</feature>
<dbReference type="Proteomes" id="UP000582837">
    <property type="component" value="Unassembled WGS sequence"/>
</dbReference>
<dbReference type="EMBL" id="JACHIA010000013">
    <property type="protein sequence ID" value="MBB6072214.1"/>
    <property type="molecule type" value="Genomic_DNA"/>
</dbReference>
<sequence>MPSTIAVVVLACAAGCIPGVVTATLSPHMVGVYTQEDGRPVPGARMLLSTAAGDSTCIRPTSSTVTDAAGRFEFAAITRREPLILIPLDRVYCFYVCGESSGTPLAGHPECVGAETPPSQLIQCVATYQILDRTKPRFACRTRPRTYSVARSGHDGQRTPILLPSGGGPA</sequence>
<reference evidence="3 4" key="1">
    <citation type="submission" date="2020-08" db="EMBL/GenBank/DDBJ databases">
        <title>Genomic Encyclopedia of Type Strains, Phase IV (KMG-IV): sequencing the most valuable type-strain genomes for metagenomic binning, comparative biology and taxonomic classification.</title>
        <authorList>
            <person name="Goeker M."/>
        </authorList>
    </citation>
    <scope>NUCLEOTIDE SEQUENCE [LARGE SCALE GENOMIC DNA]</scope>
    <source>
        <strain evidence="3 4">DSM 29007</strain>
    </source>
</reference>
<protein>
    <recommendedName>
        <fullName evidence="5">Carboxypeptidase regulatory-like domain-containing protein</fullName>
    </recommendedName>
</protein>
<keyword evidence="4" id="KW-1185">Reference proteome</keyword>
<evidence type="ECO:0000313" key="3">
    <source>
        <dbReference type="EMBL" id="MBB6072214.1"/>
    </source>
</evidence>
<keyword evidence="2" id="KW-0732">Signal</keyword>
<dbReference type="RefSeq" id="WP_184430763.1">
    <property type="nucleotide sequence ID" value="NZ_JACHOW010000014.1"/>
</dbReference>
<comment type="caution">
    <text evidence="3">The sequence shown here is derived from an EMBL/GenBank/DDBJ whole genome shotgun (WGS) entry which is preliminary data.</text>
</comment>
<accession>A0A841H2K5</accession>
<feature type="signal peptide" evidence="2">
    <location>
        <begin position="1"/>
        <end position="23"/>
    </location>
</feature>
<evidence type="ECO:0000256" key="1">
    <source>
        <dbReference type="SAM" id="MobiDB-lite"/>
    </source>
</evidence>
<name>A0A841H2K5_9BACT</name>
<evidence type="ECO:0000256" key="2">
    <source>
        <dbReference type="SAM" id="SignalP"/>
    </source>
</evidence>
<proteinExistence type="predicted"/>
<feature type="chain" id="PRO_5032302533" description="Carboxypeptidase regulatory-like domain-containing protein" evidence="2">
    <location>
        <begin position="24"/>
        <end position="170"/>
    </location>
</feature>
<organism evidence="3 4">
    <name type="scientific">Longimicrobium terrae</name>
    <dbReference type="NCBI Taxonomy" id="1639882"/>
    <lineage>
        <taxon>Bacteria</taxon>
        <taxon>Pseudomonadati</taxon>
        <taxon>Gemmatimonadota</taxon>
        <taxon>Longimicrobiia</taxon>
        <taxon>Longimicrobiales</taxon>
        <taxon>Longimicrobiaceae</taxon>
        <taxon>Longimicrobium</taxon>
    </lineage>
</organism>
<dbReference type="AlphaFoldDB" id="A0A841H2K5"/>
<gene>
    <name evidence="3" type="ORF">HNQ61_003876</name>
</gene>
<evidence type="ECO:0000313" key="4">
    <source>
        <dbReference type="Proteomes" id="UP000582837"/>
    </source>
</evidence>